<reference evidence="3" key="1">
    <citation type="submission" date="2005-10" db="EMBL/GenBank/DDBJ databases">
        <title>Complete sequence of Pelobacter carbinolicus DSM 2380.</title>
        <authorList>
            <person name="Copeland A."/>
            <person name="Lucas S."/>
            <person name="Lapidus A."/>
            <person name="Barry K."/>
            <person name="Detter J.C."/>
            <person name="Glavina T."/>
            <person name="Hammon N."/>
            <person name="Israni S."/>
            <person name="Pitluck S."/>
            <person name="Chertkov O."/>
            <person name="Schmutz J."/>
            <person name="Larimer F."/>
            <person name="Land M."/>
            <person name="Kyrpides N."/>
            <person name="Ivanova N."/>
            <person name="Richardson P."/>
        </authorList>
    </citation>
    <scope>NUCLEOTIDE SEQUENCE [LARGE SCALE GENOMIC DNA]</scope>
    <source>
        <strain evidence="3">DSM 2380 / NBRC 103641 / GraBd1</strain>
    </source>
</reference>
<evidence type="ECO:0000313" key="3">
    <source>
        <dbReference type="Proteomes" id="UP000002534"/>
    </source>
</evidence>
<sequence>MKTIIGLSLLLVVFSPSLSFADDSFTLHAAYSTTFGFLTDTLLFYQAENLNVGQRILVSTVVGSLPGLVKEATDEKFCYGDYAVDIGGAAIGALIGETLWGYMSVSASGDQFFIRLHNKF</sequence>
<dbReference type="Proteomes" id="UP000002534">
    <property type="component" value="Chromosome"/>
</dbReference>
<proteinExistence type="predicted"/>
<keyword evidence="3" id="KW-1185">Reference proteome</keyword>
<dbReference type="RefSeq" id="WP_011339940.1">
    <property type="nucleotide sequence ID" value="NC_007498.2"/>
</dbReference>
<evidence type="ECO:0000256" key="1">
    <source>
        <dbReference type="SAM" id="SignalP"/>
    </source>
</evidence>
<feature type="chain" id="PRO_5004169995" description="Lipoprotein" evidence="1">
    <location>
        <begin position="22"/>
        <end position="120"/>
    </location>
</feature>
<dbReference type="EMBL" id="CP000142">
    <property type="protein sequence ID" value="ABI81795.1"/>
    <property type="molecule type" value="Genomic_DNA"/>
</dbReference>
<dbReference type="AlphaFoldDB" id="Q0C6Z2"/>
<dbReference type="KEGG" id="pca:Pcar_3175"/>
<accession>Q0C6Z2</accession>
<reference evidence="2 3" key="2">
    <citation type="journal article" date="2012" name="BMC Genomics">
        <title>The genome of Pelobacter carbinolicus reveals surprising metabolic capabilities and physiological features.</title>
        <authorList>
            <person name="Aklujkar M."/>
            <person name="Haveman S.A."/>
            <person name="Didonato R.Jr."/>
            <person name="Chertkov O."/>
            <person name="Han C.S."/>
            <person name="Land M.L."/>
            <person name="Brown P."/>
            <person name="Lovley D.R."/>
        </authorList>
    </citation>
    <scope>NUCLEOTIDE SEQUENCE [LARGE SCALE GENOMIC DNA]</scope>
    <source>
        <strain evidence="3">DSM 2380 / NBRC 103641 / GraBd1</strain>
    </source>
</reference>
<gene>
    <name evidence="2" type="ordered locus">Pcar_3175</name>
</gene>
<organism evidence="2 3">
    <name type="scientific">Syntrophotalea carbinolica (strain DSM 2380 / NBRC 103641 / GraBd1)</name>
    <name type="common">Pelobacter carbinolicus</name>
    <dbReference type="NCBI Taxonomy" id="338963"/>
    <lineage>
        <taxon>Bacteria</taxon>
        <taxon>Pseudomonadati</taxon>
        <taxon>Thermodesulfobacteriota</taxon>
        <taxon>Desulfuromonadia</taxon>
        <taxon>Desulfuromonadales</taxon>
        <taxon>Syntrophotaleaceae</taxon>
        <taxon>Syntrophotalea</taxon>
    </lineage>
</organism>
<evidence type="ECO:0000313" key="2">
    <source>
        <dbReference type="EMBL" id="ABI81795.1"/>
    </source>
</evidence>
<dbReference type="OrthoDB" id="5366135at2"/>
<dbReference type="eggNOG" id="ENOG5032GYD">
    <property type="taxonomic scope" value="Bacteria"/>
</dbReference>
<evidence type="ECO:0008006" key="4">
    <source>
        <dbReference type="Google" id="ProtNLM"/>
    </source>
</evidence>
<name>Q0C6Z2_SYNC1</name>
<keyword evidence="1" id="KW-0732">Signal</keyword>
<dbReference type="HOGENOM" id="CLU_2047454_0_0_7"/>
<protein>
    <recommendedName>
        <fullName evidence="4">Lipoprotein</fullName>
    </recommendedName>
</protein>
<feature type="signal peptide" evidence="1">
    <location>
        <begin position="1"/>
        <end position="21"/>
    </location>
</feature>